<dbReference type="EMBL" id="VLKG01000003">
    <property type="protein sequence ID" value="TWH76242.1"/>
    <property type="molecule type" value="Genomic_DNA"/>
</dbReference>
<evidence type="ECO:0000313" key="4">
    <source>
        <dbReference type="Proteomes" id="UP000319627"/>
    </source>
</evidence>
<dbReference type="RefSeq" id="WP_144570891.1">
    <property type="nucleotide sequence ID" value="NZ_VLKG01000003.1"/>
</dbReference>
<comment type="similarity">
    <text evidence="1 2">Belongs to the UPF0301 (AlgH) family.</text>
</comment>
<dbReference type="Pfam" id="PF02622">
    <property type="entry name" value="DUF179"/>
    <property type="match status" value="1"/>
</dbReference>
<dbReference type="HAMAP" id="MF_00758">
    <property type="entry name" value="UPF0301"/>
    <property type="match status" value="1"/>
</dbReference>
<dbReference type="NCBIfam" id="NF001266">
    <property type="entry name" value="PRK00228.1-1"/>
    <property type="match status" value="1"/>
</dbReference>
<dbReference type="Proteomes" id="UP000319627">
    <property type="component" value="Unassembled WGS sequence"/>
</dbReference>
<evidence type="ECO:0000256" key="1">
    <source>
        <dbReference type="ARBA" id="ARBA00009600"/>
    </source>
</evidence>
<comment type="caution">
    <text evidence="3">The sequence shown here is derived from an EMBL/GenBank/DDBJ whole genome shotgun (WGS) entry which is preliminary data.</text>
</comment>
<accession>A0A562IZC4</accession>
<dbReference type="PANTHER" id="PTHR30327:SF1">
    <property type="entry name" value="UPF0301 PROTEIN YQGE"/>
    <property type="match status" value="1"/>
</dbReference>
<dbReference type="OrthoDB" id="9807486at2"/>
<proteinExistence type="inferred from homology"/>
<sequence length="195" mass="21347">MKTTTPRYLTHQLLIAMPHMDDPQFAQTLIYLIEHSPGGATGLIINRPSSVTLADILEQVRPQPEPSALSQHIGIHSGGPVQTERGFVLHPKCSSEYAATLQLGTLNLTSSQDVLFAIAEGEGPEHYLIALGYSGWNAGQLERELADNAWLTCPLEDEQLFDILFKQPDEQRLQSAAQRLGVTNLNLLSSQVGHA</sequence>
<dbReference type="Gene3D" id="3.40.1740.10">
    <property type="entry name" value="VC0467-like"/>
    <property type="match status" value="1"/>
</dbReference>
<keyword evidence="4" id="KW-1185">Reference proteome</keyword>
<gene>
    <name evidence="3" type="ORF">LX59_01163</name>
</gene>
<dbReference type="GO" id="GO:0005829">
    <property type="term" value="C:cytosol"/>
    <property type="evidence" value="ECO:0007669"/>
    <property type="project" value="TreeGrafter"/>
</dbReference>
<evidence type="ECO:0000256" key="2">
    <source>
        <dbReference type="HAMAP-Rule" id="MF_00758"/>
    </source>
</evidence>
<dbReference type="SUPFAM" id="SSF143456">
    <property type="entry name" value="VC0467-like"/>
    <property type="match status" value="1"/>
</dbReference>
<protein>
    <recommendedName>
        <fullName evidence="2">UPF0301 protein LX59_01163</fullName>
    </recommendedName>
</protein>
<reference evidence="3 4" key="1">
    <citation type="submission" date="2019-07" db="EMBL/GenBank/DDBJ databases">
        <title>Genomic Encyclopedia of Type Strains, Phase I: the one thousand microbial genomes (KMG-I) project.</title>
        <authorList>
            <person name="Kyrpides N."/>
        </authorList>
    </citation>
    <scope>NUCLEOTIDE SEQUENCE [LARGE SCALE GENOMIC DNA]</scope>
    <source>
        <strain evidence="3 4">DSM 375</strain>
    </source>
</reference>
<organism evidence="3 4">
    <name type="scientific">Azomonas agilis</name>
    <dbReference type="NCBI Taxonomy" id="116849"/>
    <lineage>
        <taxon>Bacteria</taxon>
        <taxon>Pseudomonadati</taxon>
        <taxon>Pseudomonadota</taxon>
        <taxon>Gammaproteobacteria</taxon>
        <taxon>Pseudomonadales</taxon>
        <taxon>Pseudomonadaceae</taxon>
        <taxon>Azomonas</taxon>
    </lineage>
</organism>
<name>A0A562IZC4_9GAMM</name>
<dbReference type="AlphaFoldDB" id="A0A562IZC4"/>
<evidence type="ECO:0000313" key="3">
    <source>
        <dbReference type="EMBL" id="TWH76242.1"/>
    </source>
</evidence>
<dbReference type="PANTHER" id="PTHR30327">
    <property type="entry name" value="UNCHARACTERIZED PROTEIN YQGE"/>
    <property type="match status" value="1"/>
</dbReference>
<dbReference type="InterPro" id="IPR003774">
    <property type="entry name" value="AlgH-like"/>
</dbReference>